<keyword evidence="1" id="KW-0812">Transmembrane</keyword>
<keyword evidence="1" id="KW-1133">Transmembrane helix</keyword>
<evidence type="ECO:0000313" key="2">
    <source>
        <dbReference type="EMBL" id="QHT86604.1"/>
    </source>
</evidence>
<name>A0A6C0I144_9ZZZZ</name>
<keyword evidence="1" id="KW-0472">Membrane</keyword>
<organism evidence="2">
    <name type="scientific">viral metagenome</name>
    <dbReference type="NCBI Taxonomy" id="1070528"/>
    <lineage>
        <taxon>unclassified sequences</taxon>
        <taxon>metagenomes</taxon>
        <taxon>organismal metagenomes</taxon>
    </lineage>
</organism>
<protein>
    <submittedName>
        <fullName evidence="2">Uncharacterized protein</fullName>
    </submittedName>
</protein>
<dbReference type="EMBL" id="MN740073">
    <property type="protein sequence ID" value="QHT86604.1"/>
    <property type="molecule type" value="Genomic_DNA"/>
</dbReference>
<evidence type="ECO:0000256" key="1">
    <source>
        <dbReference type="SAM" id="Phobius"/>
    </source>
</evidence>
<feature type="transmembrane region" description="Helical" evidence="1">
    <location>
        <begin position="6"/>
        <end position="24"/>
    </location>
</feature>
<proteinExistence type="predicted"/>
<sequence length="502" mass="56554">MKLKYLLLAFIIICIVILIIVIAVKPKWFFKSTGDSSSNNIDFKRTSQNGDMTLNGHFVDLPPPITQIQPRETARGNNIRQFIRNRNIRQPRIRTGTVAGTVVGTAADNDTVLPNDGIRPPNDGIRPPDRVRAEILLPMAGNNINGIMDMVFNDAITLLQQMPNNEFTLIQHMNENNFNPIIFDINDNALLMDILDNHILDIMGTHRDNLIQTRQNTAREHTATANQAVANYLDLAAAPTNDAQNVHDHTVLAGFKLILERLKIEAGTIAPIEDIINEIKKKARMFSDNRPQLTMSALSVIDKMQEGEIITALEINGEPTTDLLCLQLVWSRANDPNNSEKQDVMKQAIFDNLLDCWENDILTGERKIVCVTGRATRMLSSLTLLDYDSQNWEVKKFEDFKQEIFKNVKKIIMDEATKASNSTNTDMQNAGRSYLATTREELENIPQVTEEAVANLNMQIKESISTMIDSYVADLETSFSTDIPQYMKNSVKKEAMSAVDMF</sequence>
<dbReference type="AlphaFoldDB" id="A0A6C0I144"/>
<reference evidence="2" key="1">
    <citation type="journal article" date="2020" name="Nature">
        <title>Giant virus diversity and host interactions through global metagenomics.</title>
        <authorList>
            <person name="Schulz F."/>
            <person name="Roux S."/>
            <person name="Paez-Espino D."/>
            <person name="Jungbluth S."/>
            <person name="Walsh D.A."/>
            <person name="Denef V.J."/>
            <person name="McMahon K.D."/>
            <person name="Konstantinidis K.T."/>
            <person name="Eloe-Fadrosh E.A."/>
            <person name="Kyrpides N.C."/>
            <person name="Woyke T."/>
        </authorList>
    </citation>
    <scope>NUCLEOTIDE SEQUENCE</scope>
    <source>
        <strain evidence="2">GVMAG-M-3300023184-186</strain>
    </source>
</reference>
<accession>A0A6C0I144</accession>